<comment type="caution">
    <text evidence="1">The sequence shown here is derived from an EMBL/GenBank/DDBJ whole genome shotgun (WGS) entry which is preliminary data.</text>
</comment>
<evidence type="ECO:0000313" key="1">
    <source>
        <dbReference type="EMBL" id="RUL88002.1"/>
    </source>
</evidence>
<dbReference type="Proteomes" id="UP000280296">
    <property type="component" value="Unassembled WGS sequence"/>
</dbReference>
<evidence type="ECO:0000313" key="2">
    <source>
        <dbReference type="Proteomes" id="UP000280296"/>
    </source>
</evidence>
<name>A0A432MKR6_9BACT</name>
<gene>
    <name evidence="1" type="ORF">TsocGM_09785</name>
</gene>
<keyword evidence="2" id="KW-1185">Reference proteome</keyword>
<dbReference type="AlphaFoldDB" id="A0A432MKR6"/>
<dbReference type="EMBL" id="RYZH01000015">
    <property type="protein sequence ID" value="RUL88002.1"/>
    <property type="molecule type" value="Genomic_DNA"/>
</dbReference>
<reference evidence="1 2" key="2">
    <citation type="submission" date="2019-01" db="EMBL/GenBank/DDBJ databases">
        <title>Tautonia sociabilis, a novel thermotolerant planctomycete of Isosphaeraceae family, isolated from a 4000 m deep subterranean habitat.</title>
        <authorList>
            <person name="Kovaleva O.L."/>
            <person name="Elcheninov A.G."/>
            <person name="Van Heerden E."/>
            <person name="Toshchakov S.V."/>
            <person name="Novikov A."/>
            <person name="Bonch-Osmolovskaya E.A."/>
            <person name="Kublanov I.V."/>
        </authorList>
    </citation>
    <scope>NUCLEOTIDE SEQUENCE [LARGE SCALE GENOMIC DNA]</scope>
    <source>
        <strain evidence="1 2">GM2012</strain>
    </source>
</reference>
<proteinExistence type="predicted"/>
<protein>
    <submittedName>
        <fullName evidence="1">Uncharacterized protein</fullName>
    </submittedName>
</protein>
<reference evidence="1 2" key="1">
    <citation type="submission" date="2018-12" db="EMBL/GenBank/DDBJ databases">
        <authorList>
            <person name="Toschakov S.V."/>
        </authorList>
    </citation>
    <scope>NUCLEOTIDE SEQUENCE [LARGE SCALE GENOMIC DNA]</scope>
    <source>
        <strain evidence="1 2">GM2012</strain>
    </source>
</reference>
<dbReference type="RefSeq" id="WP_126725123.1">
    <property type="nucleotide sequence ID" value="NZ_RYZH01000015.1"/>
</dbReference>
<dbReference type="OrthoDB" id="5508607at2"/>
<sequence>MNGSKFAQRCALAYMARYGAWLGLERREGRPRTWTRADPALLRRVARAWGNARHAPTDDVVRLHYGRLIRETDLQYRHMLDYGLKVILYEGPAEQQPYRGYEDMVADIETNRRLVIWPHDTHMPADHPLLRATSGGVTANIQFRTVHDVLGHALGHDISIAGEEATYAEQTTLYSRAAWPALASEIRGQNAWLFYGPHLFRADGSLPKRGDADYIPWTERPYPEQKAVILPPEFWVPVVTEEAGAPDNRTNGSLALQAAV</sequence>
<organism evidence="1 2">
    <name type="scientific">Tautonia sociabilis</name>
    <dbReference type="NCBI Taxonomy" id="2080755"/>
    <lineage>
        <taxon>Bacteria</taxon>
        <taxon>Pseudomonadati</taxon>
        <taxon>Planctomycetota</taxon>
        <taxon>Planctomycetia</taxon>
        <taxon>Isosphaerales</taxon>
        <taxon>Isosphaeraceae</taxon>
        <taxon>Tautonia</taxon>
    </lineage>
</organism>
<accession>A0A432MKR6</accession>